<dbReference type="PIRSF" id="PIRSF006351">
    <property type="entry name" value="PTS_EIIC-Cellobiose"/>
    <property type="match status" value="1"/>
</dbReference>
<dbReference type="InterPro" id="IPR003352">
    <property type="entry name" value="PTS_EIIC"/>
</dbReference>
<dbReference type="AlphaFoldDB" id="A0A9X2FKY3"/>
<accession>A0A9X2FKY3</accession>
<evidence type="ECO:0000256" key="3">
    <source>
        <dbReference type="ARBA" id="ARBA00022475"/>
    </source>
</evidence>
<dbReference type="Pfam" id="PF02378">
    <property type="entry name" value="PTS_EIIC"/>
    <property type="match status" value="1"/>
</dbReference>
<proteinExistence type="predicted"/>
<keyword evidence="4 8" id="KW-0762">Sugar transport</keyword>
<dbReference type="Proteomes" id="UP001139006">
    <property type="component" value="Unassembled WGS sequence"/>
</dbReference>
<feature type="domain" description="PTS EIIC type-3" evidence="10">
    <location>
        <begin position="7"/>
        <end position="427"/>
    </location>
</feature>
<keyword evidence="3 8" id="KW-1003">Cell membrane</keyword>
<keyword evidence="12" id="KW-1185">Reference proteome</keyword>
<feature type="transmembrane region" description="Helical" evidence="9">
    <location>
        <begin position="154"/>
        <end position="173"/>
    </location>
</feature>
<evidence type="ECO:0000256" key="7">
    <source>
        <dbReference type="ARBA" id="ARBA00023136"/>
    </source>
</evidence>
<dbReference type="GO" id="GO:0005886">
    <property type="term" value="C:plasma membrane"/>
    <property type="evidence" value="ECO:0007669"/>
    <property type="project" value="UniProtKB-SubCell"/>
</dbReference>
<evidence type="ECO:0000256" key="8">
    <source>
        <dbReference type="PIRNR" id="PIRNR006351"/>
    </source>
</evidence>
<dbReference type="RefSeq" id="WP_253360687.1">
    <property type="nucleotide sequence ID" value="NZ_JAIULA010000012.1"/>
</dbReference>
<dbReference type="GO" id="GO:0008982">
    <property type="term" value="F:protein-N(PI)-phosphohistidine-sugar phosphotransferase activity"/>
    <property type="evidence" value="ECO:0007669"/>
    <property type="project" value="UniProtKB-UniRule"/>
</dbReference>
<dbReference type="EMBL" id="JAIULA010000012">
    <property type="protein sequence ID" value="MCP0887109.1"/>
    <property type="molecule type" value="Genomic_DNA"/>
</dbReference>
<feature type="transmembrane region" description="Helical" evidence="9">
    <location>
        <begin position="302"/>
        <end position="321"/>
    </location>
</feature>
<evidence type="ECO:0000256" key="1">
    <source>
        <dbReference type="ARBA" id="ARBA00004651"/>
    </source>
</evidence>
<feature type="transmembrane region" description="Helical" evidence="9">
    <location>
        <begin position="31"/>
        <end position="57"/>
    </location>
</feature>
<evidence type="ECO:0000256" key="6">
    <source>
        <dbReference type="ARBA" id="ARBA00022989"/>
    </source>
</evidence>
<feature type="transmembrane region" description="Helical" evidence="9">
    <location>
        <begin position="333"/>
        <end position="350"/>
    </location>
</feature>
<dbReference type="GO" id="GO:0009401">
    <property type="term" value="P:phosphoenolpyruvate-dependent sugar phosphotransferase system"/>
    <property type="evidence" value="ECO:0007669"/>
    <property type="project" value="InterPro"/>
</dbReference>
<evidence type="ECO:0000256" key="5">
    <source>
        <dbReference type="ARBA" id="ARBA00022692"/>
    </source>
</evidence>
<dbReference type="InterPro" id="IPR051088">
    <property type="entry name" value="PTS_Sugar-EIIC/EIIB"/>
</dbReference>
<dbReference type="PANTHER" id="PTHR33989">
    <property type="match status" value="1"/>
</dbReference>
<organism evidence="11 12">
    <name type="scientific">Ligilactobacillus ubinensis</name>
    <dbReference type="NCBI Taxonomy" id="2876789"/>
    <lineage>
        <taxon>Bacteria</taxon>
        <taxon>Bacillati</taxon>
        <taxon>Bacillota</taxon>
        <taxon>Bacilli</taxon>
        <taxon>Lactobacillales</taxon>
        <taxon>Lactobacillaceae</taxon>
        <taxon>Ligilactobacillus</taxon>
    </lineage>
</organism>
<gene>
    <name evidence="11" type="ORF">LB941_07135</name>
</gene>
<evidence type="ECO:0000256" key="4">
    <source>
        <dbReference type="ARBA" id="ARBA00022597"/>
    </source>
</evidence>
<dbReference type="InterPro" id="IPR004796">
    <property type="entry name" value="PTS_IIC_cello"/>
</dbReference>
<comment type="caution">
    <text evidence="11">The sequence shown here is derived from an EMBL/GenBank/DDBJ whole genome shotgun (WGS) entry which is preliminary data.</text>
</comment>
<sequence length="439" mass="46879">MSLTDKISAKLVPVAAKLNGQRHLTAIRDSFIVTMPLIMAASVFILLNALLFSNAAVNKIIDLSKLADLATMTNNATLGILAILVAYNIGINLATWYEANGNINSKAFTPNHAGGLSVCLMFLMMPIQTTVTLTSGKTAAVTGIYSQDLTSSSGLFLAMFAGILGTEIFVRLSKVEKLRIKMPDSVPPAVASTFNSLIPEVLVIIMVAIPIYLIKAFTGMSIPDIITIVIQTPLKGLVLSGVGMIVIQFISDTLWVFGLHGSSILSPITVAPQLESIQENMQAFAAHKTIPNIVNAPFLGSYGMLGGGGCVLALLIAIFLVSKRKEQKDIAKLAIGPSLFNIAEPVMFGLPVVMNPIFMIPTAIIPSINLSLAYMLTKIGILGKMVAISPWITPPVLQTWISTAGNIPATVFTILLLIMDILIYIPFVIASNKVNQSED</sequence>
<evidence type="ECO:0000259" key="10">
    <source>
        <dbReference type="PROSITE" id="PS51105"/>
    </source>
</evidence>
<dbReference type="PROSITE" id="PS51105">
    <property type="entry name" value="PTS_EIIC_TYPE_3"/>
    <property type="match status" value="1"/>
</dbReference>
<protein>
    <recommendedName>
        <fullName evidence="8">Permease IIC component</fullName>
    </recommendedName>
</protein>
<feature type="transmembrane region" description="Helical" evidence="9">
    <location>
        <begin position="78"/>
        <end position="97"/>
    </location>
</feature>
<dbReference type="NCBIfam" id="TIGR00410">
    <property type="entry name" value="lacE"/>
    <property type="match status" value="1"/>
</dbReference>
<comment type="function">
    <text evidence="8">The phosphoenolpyruvate-dependent sugar phosphotransferase system (PTS), a major carbohydrate active -transport system, catalyzes the phosphorylation of incoming sugar substrates concomitant with their translocation across the cell membrane.</text>
</comment>
<evidence type="ECO:0000256" key="9">
    <source>
        <dbReference type="SAM" id="Phobius"/>
    </source>
</evidence>
<keyword evidence="6 9" id="KW-1133">Transmembrane helix</keyword>
<evidence type="ECO:0000313" key="11">
    <source>
        <dbReference type="EMBL" id="MCP0887109.1"/>
    </source>
</evidence>
<feature type="transmembrane region" description="Helical" evidence="9">
    <location>
        <begin position="407"/>
        <end position="429"/>
    </location>
</feature>
<reference evidence="11 12" key="1">
    <citation type="journal article" date="2023" name="Int. J. Syst. Evol. Microbiol.">
        <title>Ligilactobacillus ubinensis sp. nov., a novel species isolated from the wild ferment of a durian fruit (Durio zibethinus).</title>
        <authorList>
            <person name="Heng Y.C."/>
            <person name="Menon N."/>
            <person name="Chen B."/>
            <person name="Loo B.Z.L."/>
            <person name="Wong G.W.J."/>
            <person name="Lim A.C.H."/>
            <person name="Silvaraju S."/>
            <person name="Kittelmann S."/>
        </authorList>
    </citation>
    <scope>NUCLEOTIDE SEQUENCE [LARGE SCALE GENOMIC DNA]</scope>
    <source>
        <strain evidence="11 12">WILCCON 0076</strain>
    </source>
</reference>
<feature type="transmembrane region" description="Helical" evidence="9">
    <location>
        <begin position="193"/>
        <end position="213"/>
    </location>
</feature>
<dbReference type="InterPro" id="IPR004501">
    <property type="entry name" value="PTS_EIIC_3"/>
</dbReference>
<feature type="transmembrane region" description="Helical" evidence="9">
    <location>
        <begin position="225"/>
        <end position="250"/>
    </location>
</feature>
<evidence type="ECO:0000256" key="2">
    <source>
        <dbReference type="ARBA" id="ARBA00022448"/>
    </source>
</evidence>
<feature type="transmembrane region" description="Helical" evidence="9">
    <location>
        <begin position="112"/>
        <end position="133"/>
    </location>
</feature>
<keyword evidence="2 8" id="KW-0813">Transport</keyword>
<dbReference type="PANTHER" id="PTHR33989:SF10">
    <property type="entry name" value="PERMEASE IIC COMPONENT"/>
    <property type="match status" value="1"/>
</dbReference>
<feature type="transmembrane region" description="Helical" evidence="9">
    <location>
        <begin position="381"/>
        <end position="401"/>
    </location>
</feature>
<keyword evidence="5 9" id="KW-0812">Transmembrane</keyword>
<evidence type="ECO:0000313" key="12">
    <source>
        <dbReference type="Proteomes" id="UP001139006"/>
    </source>
</evidence>
<dbReference type="GO" id="GO:1901264">
    <property type="term" value="P:carbohydrate derivative transport"/>
    <property type="evidence" value="ECO:0007669"/>
    <property type="project" value="TreeGrafter"/>
</dbReference>
<name>A0A9X2FKY3_9LACO</name>
<keyword evidence="7 8" id="KW-0472">Membrane</keyword>
<comment type="subcellular location">
    <subcellularLocation>
        <location evidence="1">Cell membrane</location>
        <topology evidence="1">Multi-pass membrane protein</topology>
    </subcellularLocation>
</comment>